<sequence>MAQNRKYENLPDLDRDAPDIYETPELTEDTTLPSSTARSPSQASYDDSDDGRGNIVRRGVEPDDARAIFQPSRVDAKGVDFSDRIRRQRRSYRTASRRQRRGSGGSDGEYGDFSDEDDETLERKLARLRREVEEVKQEFELREQAKKAGMEGGGESEGGEATAAGEEDDEDEDDPVEGIAKLSEMLDSVYVQRQGGVKGAEAQFARTLKKFAKPAGVADTTTIPQMATTITVTASAEQAAHALSRAADFDARLSQLEKALGLNANNMPDIAANPPKSILHSLDSLERQLQTITEVSTSSLDAATRRVQKLTQEAERLEELRKAARASQDSATSPTSASSRQRSGTVSATAAADAAAAAAATPASEMMGAYIEDPERVAKINALYGTLTTIESLSPTLPLVLERLRTLRLIHTSAGTASATLDELEKRQGEQAEEIRQWRDALTKVEENLKDGEGTLQGNIKMVGDWVRDLEARIAKFS</sequence>
<dbReference type="PANTHER" id="PTHR15346">
    <property type="entry name" value="DYNACTIN SUBUNIT"/>
    <property type="match status" value="1"/>
</dbReference>
<feature type="region of interest" description="Disordered" evidence="3">
    <location>
        <begin position="132"/>
        <end position="178"/>
    </location>
</feature>
<feature type="compositionally biased region" description="Polar residues" evidence="3">
    <location>
        <begin position="327"/>
        <end position="346"/>
    </location>
</feature>
<feature type="region of interest" description="Disordered" evidence="3">
    <location>
        <begin position="321"/>
        <end position="346"/>
    </location>
</feature>
<dbReference type="EMBL" id="JAGTJR010000005">
    <property type="protein sequence ID" value="KAH7060596.1"/>
    <property type="molecule type" value="Genomic_DNA"/>
</dbReference>
<reference evidence="4 5" key="1">
    <citation type="journal article" date="2021" name="Nat. Commun.">
        <title>Genetic determinants of endophytism in the Arabidopsis root mycobiome.</title>
        <authorList>
            <person name="Mesny F."/>
            <person name="Miyauchi S."/>
            <person name="Thiergart T."/>
            <person name="Pickel B."/>
            <person name="Atanasova L."/>
            <person name="Karlsson M."/>
            <person name="Huettel B."/>
            <person name="Barry K.W."/>
            <person name="Haridas S."/>
            <person name="Chen C."/>
            <person name="Bauer D."/>
            <person name="Andreopoulos W."/>
            <person name="Pangilinan J."/>
            <person name="LaButti K."/>
            <person name="Riley R."/>
            <person name="Lipzen A."/>
            <person name="Clum A."/>
            <person name="Drula E."/>
            <person name="Henrissat B."/>
            <person name="Kohler A."/>
            <person name="Grigoriev I.V."/>
            <person name="Martin F.M."/>
            <person name="Hacquard S."/>
        </authorList>
    </citation>
    <scope>NUCLEOTIDE SEQUENCE [LARGE SCALE GENOMIC DNA]</scope>
    <source>
        <strain evidence="4 5">MPI-SDFR-AT-0080</strain>
    </source>
</reference>
<evidence type="ECO:0000313" key="4">
    <source>
        <dbReference type="EMBL" id="KAH7060596.1"/>
    </source>
</evidence>
<feature type="compositionally biased region" description="Acidic residues" evidence="3">
    <location>
        <begin position="109"/>
        <end position="119"/>
    </location>
</feature>
<feature type="compositionally biased region" description="Acidic residues" evidence="3">
    <location>
        <begin position="165"/>
        <end position="176"/>
    </location>
</feature>
<accession>A0ABQ8GLT3</accession>
<protein>
    <submittedName>
        <fullName evidence="4">Dynamitin-domain-containing protein</fullName>
    </submittedName>
</protein>
<evidence type="ECO:0000256" key="1">
    <source>
        <dbReference type="ARBA" id="ARBA00004496"/>
    </source>
</evidence>
<feature type="compositionally biased region" description="Basic and acidic residues" evidence="3">
    <location>
        <begin position="74"/>
        <end position="85"/>
    </location>
</feature>
<organism evidence="4 5">
    <name type="scientific">Macrophomina phaseolina</name>
    <dbReference type="NCBI Taxonomy" id="35725"/>
    <lineage>
        <taxon>Eukaryota</taxon>
        <taxon>Fungi</taxon>
        <taxon>Dikarya</taxon>
        <taxon>Ascomycota</taxon>
        <taxon>Pezizomycotina</taxon>
        <taxon>Dothideomycetes</taxon>
        <taxon>Dothideomycetes incertae sedis</taxon>
        <taxon>Botryosphaeriales</taxon>
        <taxon>Botryosphaeriaceae</taxon>
        <taxon>Macrophomina</taxon>
    </lineage>
</organism>
<feature type="region of interest" description="Disordered" evidence="3">
    <location>
        <begin position="1"/>
        <end position="119"/>
    </location>
</feature>
<keyword evidence="2" id="KW-0963">Cytoplasm</keyword>
<dbReference type="Proteomes" id="UP000774617">
    <property type="component" value="Unassembled WGS sequence"/>
</dbReference>
<gene>
    <name evidence="4" type="ORF">B0J12DRAFT_725338</name>
</gene>
<comment type="subcellular location">
    <subcellularLocation>
        <location evidence="1">Cytoplasm</location>
    </subcellularLocation>
</comment>
<dbReference type="Pfam" id="PF04912">
    <property type="entry name" value="Dynamitin"/>
    <property type="match status" value="1"/>
</dbReference>
<evidence type="ECO:0000256" key="3">
    <source>
        <dbReference type="SAM" id="MobiDB-lite"/>
    </source>
</evidence>
<proteinExistence type="predicted"/>
<dbReference type="InterPro" id="IPR028133">
    <property type="entry name" value="Dynamitin"/>
</dbReference>
<feature type="compositionally biased region" description="Polar residues" evidence="3">
    <location>
        <begin position="34"/>
        <end position="45"/>
    </location>
</feature>
<name>A0ABQ8GLT3_9PEZI</name>
<keyword evidence="5" id="KW-1185">Reference proteome</keyword>
<feature type="compositionally biased region" description="Basic and acidic residues" evidence="3">
    <location>
        <begin position="1"/>
        <end position="18"/>
    </location>
</feature>
<comment type="caution">
    <text evidence="4">The sequence shown here is derived from an EMBL/GenBank/DDBJ whole genome shotgun (WGS) entry which is preliminary data.</text>
</comment>
<feature type="compositionally biased region" description="Basic residues" evidence="3">
    <location>
        <begin position="86"/>
        <end position="101"/>
    </location>
</feature>
<evidence type="ECO:0000256" key="2">
    <source>
        <dbReference type="ARBA" id="ARBA00022490"/>
    </source>
</evidence>
<feature type="compositionally biased region" description="Basic and acidic residues" evidence="3">
    <location>
        <begin position="132"/>
        <end position="149"/>
    </location>
</feature>
<evidence type="ECO:0000313" key="5">
    <source>
        <dbReference type="Proteomes" id="UP000774617"/>
    </source>
</evidence>